<keyword evidence="3" id="KW-0408">Iron</keyword>
<reference evidence="4 5" key="1">
    <citation type="journal article" date="2017" name="PLoS Biol.">
        <title>The sea cucumber genome provides insights into morphological evolution and visceral regeneration.</title>
        <authorList>
            <person name="Zhang X."/>
            <person name="Sun L."/>
            <person name="Yuan J."/>
            <person name="Sun Y."/>
            <person name="Gao Y."/>
            <person name="Zhang L."/>
            <person name="Li S."/>
            <person name="Dai H."/>
            <person name="Hamel J.F."/>
            <person name="Liu C."/>
            <person name="Yu Y."/>
            <person name="Liu S."/>
            <person name="Lin W."/>
            <person name="Guo K."/>
            <person name="Jin S."/>
            <person name="Xu P."/>
            <person name="Storey K.B."/>
            <person name="Huan P."/>
            <person name="Zhang T."/>
            <person name="Zhou Y."/>
            <person name="Zhang J."/>
            <person name="Lin C."/>
            <person name="Li X."/>
            <person name="Xing L."/>
            <person name="Huo D."/>
            <person name="Sun M."/>
            <person name="Wang L."/>
            <person name="Mercier A."/>
            <person name="Li F."/>
            <person name="Yang H."/>
            <person name="Xiang J."/>
        </authorList>
    </citation>
    <scope>NUCLEOTIDE SEQUENCE [LARGE SCALE GENOMIC DNA]</scope>
    <source>
        <strain evidence="4">Shaxun</strain>
        <tissue evidence="4">Muscle</tissue>
    </source>
</reference>
<comment type="caution">
    <text evidence="4">The sequence shown here is derived from an EMBL/GenBank/DDBJ whole genome shotgun (WGS) entry which is preliminary data.</text>
</comment>
<evidence type="ECO:0000313" key="5">
    <source>
        <dbReference type="Proteomes" id="UP000230750"/>
    </source>
</evidence>
<dbReference type="InterPro" id="IPR050182">
    <property type="entry name" value="Cytochrome_P450_fam2"/>
</dbReference>
<dbReference type="Gene3D" id="1.10.630.10">
    <property type="entry name" value="Cytochrome P450"/>
    <property type="match status" value="1"/>
</dbReference>
<dbReference type="OrthoDB" id="1844152at2759"/>
<organism evidence="4 5">
    <name type="scientific">Stichopus japonicus</name>
    <name type="common">Sea cucumber</name>
    <dbReference type="NCBI Taxonomy" id="307972"/>
    <lineage>
        <taxon>Eukaryota</taxon>
        <taxon>Metazoa</taxon>
        <taxon>Echinodermata</taxon>
        <taxon>Eleutherozoa</taxon>
        <taxon>Echinozoa</taxon>
        <taxon>Holothuroidea</taxon>
        <taxon>Aspidochirotacea</taxon>
        <taxon>Aspidochirotida</taxon>
        <taxon>Stichopodidae</taxon>
        <taxon>Apostichopus</taxon>
    </lineage>
</organism>
<keyword evidence="2" id="KW-0479">Metal-binding</keyword>
<dbReference type="GO" id="GO:0006082">
    <property type="term" value="P:organic acid metabolic process"/>
    <property type="evidence" value="ECO:0007669"/>
    <property type="project" value="TreeGrafter"/>
</dbReference>
<dbReference type="PANTHER" id="PTHR24300">
    <property type="entry name" value="CYTOCHROME P450 508A4-RELATED"/>
    <property type="match status" value="1"/>
</dbReference>
<dbReference type="SUPFAM" id="SSF48264">
    <property type="entry name" value="Cytochrome P450"/>
    <property type="match status" value="1"/>
</dbReference>
<evidence type="ECO:0000256" key="3">
    <source>
        <dbReference type="ARBA" id="ARBA00023004"/>
    </source>
</evidence>
<dbReference type="GO" id="GO:0008395">
    <property type="term" value="F:steroid hydroxylase activity"/>
    <property type="evidence" value="ECO:0007669"/>
    <property type="project" value="TreeGrafter"/>
</dbReference>
<dbReference type="InterPro" id="IPR002401">
    <property type="entry name" value="Cyt_P450_E_grp-I"/>
</dbReference>
<dbReference type="InterPro" id="IPR036396">
    <property type="entry name" value="Cyt_P450_sf"/>
</dbReference>
<proteinExistence type="inferred from homology"/>
<dbReference type="PANTHER" id="PTHR24300:SF397">
    <property type="entry name" value="CYTOCHROME P450 2U1"/>
    <property type="match status" value="1"/>
</dbReference>
<dbReference type="Proteomes" id="UP000230750">
    <property type="component" value="Unassembled WGS sequence"/>
</dbReference>
<dbReference type="GO" id="GO:0006805">
    <property type="term" value="P:xenobiotic metabolic process"/>
    <property type="evidence" value="ECO:0007669"/>
    <property type="project" value="TreeGrafter"/>
</dbReference>
<evidence type="ECO:0000256" key="2">
    <source>
        <dbReference type="ARBA" id="ARBA00022723"/>
    </source>
</evidence>
<dbReference type="GO" id="GO:0020037">
    <property type="term" value="F:heme binding"/>
    <property type="evidence" value="ECO:0007669"/>
    <property type="project" value="InterPro"/>
</dbReference>
<dbReference type="GO" id="GO:0005737">
    <property type="term" value="C:cytoplasm"/>
    <property type="evidence" value="ECO:0007669"/>
    <property type="project" value="TreeGrafter"/>
</dbReference>
<name>A0A2G8L2P9_STIJA</name>
<dbReference type="InterPro" id="IPR001128">
    <property type="entry name" value="Cyt_P450"/>
</dbReference>
<evidence type="ECO:0000256" key="1">
    <source>
        <dbReference type="ARBA" id="ARBA00010617"/>
    </source>
</evidence>
<dbReference type="PRINTS" id="PR00463">
    <property type="entry name" value="EP450I"/>
</dbReference>
<accession>A0A2G8L2P9</accession>
<dbReference type="Pfam" id="PF00067">
    <property type="entry name" value="p450"/>
    <property type="match status" value="1"/>
</dbReference>
<dbReference type="GO" id="GO:0005506">
    <property type="term" value="F:iron ion binding"/>
    <property type="evidence" value="ECO:0007669"/>
    <property type="project" value="InterPro"/>
</dbReference>
<dbReference type="AlphaFoldDB" id="A0A2G8L2P9"/>
<dbReference type="GO" id="GO:0016712">
    <property type="term" value="F:oxidoreductase activity, acting on paired donors, with incorporation or reduction of molecular oxygen, reduced flavin or flavoprotein as one donor, and incorporation of one atom of oxygen"/>
    <property type="evidence" value="ECO:0007669"/>
    <property type="project" value="TreeGrafter"/>
</dbReference>
<comment type="similarity">
    <text evidence="1">Belongs to the cytochrome P450 family.</text>
</comment>
<evidence type="ECO:0000313" key="4">
    <source>
        <dbReference type="EMBL" id="PIK54512.1"/>
    </source>
</evidence>
<protein>
    <submittedName>
        <fullName evidence="4">Putative cytochrome P450</fullName>
    </submittedName>
</protein>
<keyword evidence="5" id="KW-1185">Reference proteome</keyword>
<gene>
    <name evidence="4" type="ORF">BSL78_08586</name>
</gene>
<dbReference type="EMBL" id="MRZV01000246">
    <property type="protein sequence ID" value="PIK54512.1"/>
    <property type="molecule type" value="Genomic_DNA"/>
</dbReference>
<sequence>MKRSVCVLVTSRGRALTYMECDHSRFCNFQDQAPKIPRSPKDTVLYGYLAISRDENPKIFPKLKADRESKPSVCNELETVRLSKLKECGAFHNKQIKVIYFSLISITRIFKANSRYHIIPVSMKMAFQDEQPPSTKFNSSRYKSIETIKEATLDKADSFSDRTASAVFGFIYEGSNGSLVFGHGKNWKEMRKFGANALRNFGVGKRSVANKINEETTFLVAAIEETNGKRFNPALAVNNAVSNIICNISFGERYDYDNVKFQRLLSTLRSSAGAITVTSLLHSIPRVFLRMILCVPPFSGKIREFVVLKSYISDMIREHQSTMDPNDVRDIIDMYLLECEKQEGLGKSETHLGGPWSFIMDLFAAGSDTTTNSLLWALAIFCHYPEVQEKTMSLRCILNLNINALYQEVHKAEASSLHFFLFAAAVLASFQLFQLALLLSFSTVLCHVVLGLPLALEHSGIHPRAINTDLTRVLNRVIIVCVPMSPWCQILVRLQNAAVASPACI</sequence>
<dbReference type="STRING" id="307972.A0A2G8L2P9"/>